<organism evidence="1 2">
    <name type="scientific">Chondrus crispus</name>
    <name type="common">Carrageen Irish moss</name>
    <name type="synonym">Polymorpha crispa</name>
    <dbReference type="NCBI Taxonomy" id="2769"/>
    <lineage>
        <taxon>Eukaryota</taxon>
        <taxon>Rhodophyta</taxon>
        <taxon>Florideophyceae</taxon>
        <taxon>Rhodymeniophycidae</taxon>
        <taxon>Gigartinales</taxon>
        <taxon>Gigartinaceae</taxon>
        <taxon>Chondrus</taxon>
    </lineage>
</organism>
<evidence type="ECO:0000313" key="1">
    <source>
        <dbReference type="EMBL" id="CDF40239.1"/>
    </source>
</evidence>
<evidence type="ECO:0000313" key="2">
    <source>
        <dbReference type="Proteomes" id="UP000012073"/>
    </source>
</evidence>
<dbReference type="GeneID" id="17318251"/>
<dbReference type="KEGG" id="ccp:CHC_T00007078001"/>
<proteinExistence type="predicted"/>
<keyword evidence="2" id="KW-1185">Reference proteome</keyword>
<reference evidence="2" key="1">
    <citation type="journal article" date="2013" name="Proc. Natl. Acad. Sci. U.S.A.">
        <title>Genome structure and metabolic features in the red seaweed Chondrus crispus shed light on evolution of the Archaeplastida.</title>
        <authorList>
            <person name="Collen J."/>
            <person name="Porcel B."/>
            <person name="Carre W."/>
            <person name="Ball S.G."/>
            <person name="Chaparro C."/>
            <person name="Tonon T."/>
            <person name="Barbeyron T."/>
            <person name="Michel G."/>
            <person name="Noel B."/>
            <person name="Valentin K."/>
            <person name="Elias M."/>
            <person name="Artiguenave F."/>
            <person name="Arun A."/>
            <person name="Aury J.M."/>
            <person name="Barbosa-Neto J.F."/>
            <person name="Bothwell J.H."/>
            <person name="Bouget F.Y."/>
            <person name="Brillet L."/>
            <person name="Cabello-Hurtado F."/>
            <person name="Capella-Gutierrez S."/>
            <person name="Charrier B."/>
            <person name="Cladiere L."/>
            <person name="Cock J.M."/>
            <person name="Coelho S.M."/>
            <person name="Colleoni C."/>
            <person name="Czjzek M."/>
            <person name="Da Silva C."/>
            <person name="Delage L."/>
            <person name="Denoeud F."/>
            <person name="Deschamps P."/>
            <person name="Dittami S.M."/>
            <person name="Gabaldon T."/>
            <person name="Gachon C.M."/>
            <person name="Groisillier A."/>
            <person name="Herve C."/>
            <person name="Jabbari K."/>
            <person name="Katinka M."/>
            <person name="Kloareg B."/>
            <person name="Kowalczyk N."/>
            <person name="Labadie K."/>
            <person name="Leblanc C."/>
            <person name="Lopez P.J."/>
            <person name="McLachlan D.H."/>
            <person name="Meslet-Cladiere L."/>
            <person name="Moustafa A."/>
            <person name="Nehr Z."/>
            <person name="Nyvall Collen P."/>
            <person name="Panaud O."/>
            <person name="Partensky F."/>
            <person name="Poulain J."/>
            <person name="Rensing S.A."/>
            <person name="Rousvoal S."/>
            <person name="Samson G."/>
            <person name="Symeonidi A."/>
            <person name="Weissenbach J."/>
            <person name="Zambounis A."/>
            <person name="Wincker P."/>
            <person name="Boyen C."/>
        </authorList>
    </citation>
    <scope>NUCLEOTIDE SEQUENCE [LARGE SCALE GENOMIC DNA]</scope>
    <source>
        <strain evidence="2">cv. Stackhouse</strain>
    </source>
</reference>
<name>R7QQ39_CHOCR</name>
<dbReference type="RefSeq" id="XP_005710533.1">
    <property type="nucleotide sequence ID" value="XM_005710476.1"/>
</dbReference>
<dbReference type="Proteomes" id="UP000012073">
    <property type="component" value="Unassembled WGS sequence"/>
</dbReference>
<dbReference type="AlphaFoldDB" id="R7QQ39"/>
<gene>
    <name evidence="1" type="ORF">CHC_T00007078001</name>
</gene>
<sequence length="97" mass="10579">MNRTTFHKGTPMANSALIGILLCAQRNFLKPVRIAWHDGSELGMEKASAAFSAASPETFISLGERFRKRSGVDALRIVVLGLTSTLKQQSLRPCAMC</sequence>
<dbReference type="EMBL" id="HG002147">
    <property type="protein sequence ID" value="CDF40239.1"/>
    <property type="molecule type" value="Genomic_DNA"/>
</dbReference>
<accession>R7QQ39</accession>
<dbReference type="Gramene" id="CDF40239">
    <property type="protein sequence ID" value="CDF40239"/>
    <property type="gene ID" value="CHC_T00007078001"/>
</dbReference>
<protein>
    <submittedName>
        <fullName evidence="1">Uncharacterized protein</fullName>
    </submittedName>
</protein>